<dbReference type="GO" id="GO:0000107">
    <property type="term" value="F:imidazoleglycerol-phosphate synthase activity"/>
    <property type="evidence" value="ECO:0007669"/>
    <property type="project" value="UniProtKB-UniRule"/>
</dbReference>
<dbReference type="InterPro" id="IPR017926">
    <property type="entry name" value="GATASE"/>
</dbReference>
<evidence type="ECO:0000256" key="2">
    <source>
        <dbReference type="ARBA" id="ARBA00005091"/>
    </source>
</evidence>
<feature type="active site" evidence="12 13">
    <location>
        <position position="183"/>
    </location>
</feature>
<dbReference type="Gene3D" id="3.40.50.880">
    <property type="match status" value="1"/>
</dbReference>
<comment type="subcellular location">
    <subcellularLocation>
        <location evidence="1 12">Cytoplasm</location>
    </subcellularLocation>
</comment>
<evidence type="ECO:0000256" key="4">
    <source>
        <dbReference type="ARBA" id="ARBA00022490"/>
    </source>
</evidence>
<feature type="active site" evidence="12 13">
    <location>
        <position position="185"/>
    </location>
</feature>
<protein>
    <recommendedName>
        <fullName evidence="12">Imidazole glycerol phosphate synthase subunit HisH</fullName>
        <ecNumber evidence="12">4.3.2.10</ecNumber>
    </recommendedName>
    <alternativeName>
        <fullName evidence="12">IGP synthase glutaminase subunit</fullName>
        <ecNumber evidence="12">3.5.1.2</ecNumber>
    </alternativeName>
    <alternativeName>
        <fullName evidence="12">IGP synthase subunit HisH</fullName>
    </alternativeName>
    <alternativeName>
        <fullName evidence="12">ImGP synthase subunit HisH</fullName>
        <shortName evidence="12">IGPS subunit HisH</shortName>
    </alternativeName>
</protein>
<evidence type="ECO:0000256" key="3">
    <source>
        <dbReference type="ARBA" id="ARBA00011152"/>
    </source>
</evidence>
<evidence type="ECO:0000256" key="13">
    <source>
        <dbReference type="PIRSR" id="PIRSR000495-1"/>
    </source>
</evidence>
<dbReference type="NCBIfam" id="TIGR01855">
    <property type="entry name" value="IMP_synth_hisH"/>
    <property type="match status" value="1"/>
</dbReference>
<dbReference type="SUPFAM" id="SSF52317">
    <property type="entry name" value="Class I glutamine amidotransferase-like"/>
    <property type="match status" value="1"/>
</dbReference>
<dbReference type="GO" id="GO:0016829">
    <property type="term" value="F:lyase activity"/>
    <property type="evidence" value="ECO:0007669"/>
    <property type="project" value="UniProtKB-KW"/>
</dbReference>
<feature type="active site" description="Nucleophile" evidence="12 13">
    <location>
        <position position="81"/>
    </location>
</feature>
<dbReference type="GO" id="GO:0005737">
    <property type="term" value="C:cytoplasm"/>
    <property type="evidence" value="ECO:0007669"/>
    <property type="project" value="UniProtKB-SubCell"/>
</dbReference>
<dbReference type="InterPro" id="IPR010139">
    <property type="entry name" value="Imidazole-glycPsynth_HisH"/>
</dbReference>
<accession>A0A7C5Q516</accession>
<dbReference type="AlphaFoldDB" id="A0A7C5Q516"/>
<keyword evidence="9 12" id="KW-0456">Lyase</keyword>
<dbReference type="Pfam" id="PF00117">
    <property type="entry name" value="GATase"/>
    <property type="match status" value="1"/>
</dbReference>
<comment type="caution">
    <text evidence="15">The sequence shown here is derived from an EMBL/GenBank/DDBJ whole genome shotgun (WGS) entry which is preliminary data.</text>
</comment>
<dbReference type="FunFam" id="3.40.50.880:FF:000009">
    <property type="entry name" value="Imidazole glycerol phosphate synthase subunit HisH"/>
    <property type="match status" value="1"/>
</dbReference>
<dbReference type="PANTHER" id="PTHR42701:SF1">
    <property type="entry name" value="IMIDAZOLE GLYCEROL PHOSPHATE SYNTHASE SUBUNIT HISH"/>
    <property type="match status" value="1"/>
</dbReference>
<comment type="function">
    <text evidence="12">IGPS catalyzes the conversion of PRFAR and glutamine to IGP, AICAR and glutamate. The HisH subunit catalyzes the hydrolysis of glutamine to glutamate and ammonia as part of the synthesis of IGP and AICAR. The resulting ammonia molecule is channeled to the active site of HisF.</text>
</comment>
<keyword evidence="4 12" id="KW-0963">Cytoplasm</keyword>
<dbReference type="Proteomes" id="UP000885792">
    <property type="component" value="Unassembled WGS sequence"/>
</dbReference>
<dbReference type="PIRSF" id="PIRSF000495">
    <property type="entry name" value="Amidotransf_hisH"/>
    <property type="match status" value="1"/>
</dbReference>
<evidence type="ECO:0000256" key="11">
    <source>
        <dbReference type="ARBA" id="ARBA00049534"/>
    </source>
</evidence>
<dbReference type="EMBL" id="DRNB01000208">
    <property type="protein sequence ID" value="HHJ64417.1"/>
    <property type="molecule type" value="Genomic_DNA"/>
</dbReference>
<gene>
    <name evidence="12 15" type="primary">hisH</name>
    <name evidence="15" type="ORF">ENJ61_05860</name>
</gene>
<evidence type="ECO:0000256" key="5">
    <source>
        <dbReference type="ARBA" id="ARBA00022605"/>
    </source>
</evidence>
<dbReference type="EC" id="3.5.1.2" evidence="12"/>
<sequence length="206" mass="23443">MKTVVIDYGMGNLRSVAKALEFVGFEGVSVSSEWKEVESADVLVFPGQGAFRKAMENLRRLALVEPIRSHVERGKPFLGICLGLQLLFERSYEHGQTEGLSLLEGEVVLLPPGVKLPHIGWNQVWIERRVELFANIEDGDFFYFVHSYHVVPRSREVVAATTDYGIRFVSAVQRGNLWAVQFHPEKSQRKGLRLLENFRELCSRVL</sequence>
<dbReference type="CDD" id="cd01748">
    <property type="entry name" value="GATase1_IGP_Synthase"/>
    <property type="match status" value="1"/>
</dbReference>
<evidence type="ECO:0000256" key="8">
    <source>
        <dbReference type="ARBA" id="ARBA00023102"/>
    </source>
</evidence>
<comment type="pathway">
    <text evidence="2 12">Amino-acid biosynthesis; L-histidine biosynthesis; L-histidine from 5-phospho-alpha-D-ribose 1-diphosphate: step 5/9.</text>
</comment>
<comment type="subunit">
    <text evidence="3 12">Heterodimer of HisH and HisF.</text>
</comment>
<dbReference type="EC" id="4.3.2.10" evidence="12"/>
<comment type="catalytic activity">
    <reaction evidence="10 12">
        <text>5-[(5-phospho-1-deoxy-D-ribulos-1-ylimino)methylamino]-1-(5-phospho-beta-D-ribosyl)imidazole-4-carboxamide + L-glutamine = D-erythro-1-(imidazol-4-yl)glycerol 3-phosphate + 5-amino-1-(5-phospho-beta-D-ribosyl)imidazole-4-carboxamide + L-glutamate + H(+)</text>
        <dbReference type="Rhea" id="RHEA:24793"/>
        <dbReference type="ChEBI" id="CHEBI:15378"/>
        <dbReference type="ChEBI" id="CHEBI:29985"/>
        <dbReference type="ChEBI" id="CHEBI:58278"/>
        <dbReference type="ChEBI" id="CHEBI:58359"/>
        <dbReference type="ChEBI" id="CHEBI:58475"/>
        <dbReference type="ChEBI" id="CHEBI:58525"/>
        <dbReference type="EC" id="4.3.2.10"/>
    </reaction>
</comment>
<dbReference type="PROSITE" id="PS51273">
    <property type="entry name" value="GATASE_TYPE_1"/>
    <property type="match status" value="1"/>
</dbReference>
<evidence type="ECO:0000256" key="10">
    <source>
        <dbReference type="ARBA" id="ARBA00047838"/>
    </source>
</evidence>
<evidence type="ECO:0000256" key="6">
    <source>
        <dbReference type="ARBA" id="ARBA00022801"/>
    </source>
</evidence>
<keyword evidence="7 12" id="KW-0315">Glutamine amidotransferase</keyword>
<evidence type="ECO:0000313" key="15">
    <source>
        <dbReference type="EMBL" id="HHJ64417.1"/>
    </source>
</evidence>
<comment type="catalytic activity">
    <reaction evidence="11 12">
        <text>L-glutamine + H2O = L-glutamate + NH4(+)</text>
        <dbReference type="Rhea" id="RHEA:15889"/>
        <dbReference type="ChEBI" id="CHEBI:15377"/>
        <dbReference type="ChEBI" id="CHEBI:28938"/>
        <dbReference type="ChEBI" id="CHEBI:29985"/>
        <dbReference type="ChEBI" id="CHEBI:58359"/>
        <dbReference type="EC" id="3.5.1.2"/>
    </reaction>
</comment>
<dbReference type="PROSITE" id="PS51274">
    <property type="entry name" value="GATASE_COBBQ"/>
    <property type="match status" value="1"/>
</dbReference>
<dbReference type="GO" id="GO:0004359">
    <property type="term" value="F:glutaminase activity"/>
    <property type="evidence" value="ECO:0007669"/>
    <property type="project" value="UniProtKB-EC"/>
</dbReference>
<organism evidence="15">
    <name type="scientific">Aquifex aeolicus</name>
    <dbReference type="NCBI Taxonomy" id="63363"/>
    <lineage>
        <taxon>Bacteria</taxon>
        <taxon>Pseudomonadati</taxon>
        <taxon>Aquificota</taxon>
        <taxon>Aquificia</taxon>
        <taxon>Aquificales</taxon>
        <taxon>Aquificaceae</taxon>
        <taxon>Aquifex</taxon>
    </lineage>
</organism>
<keyword evidence="5 12" id="KW-0028">Amino-acid biosynthesis</keyword>
<proteinExistence type="inferred from homology"/>
<evidence type="ECO:0000256" key="7">
    <source>
        <dbReference type="ARBA" id="ARBA00022962"/>
    </source>
</evidence>
<evidence type="ECO:0000256" key="9">
    <source>
        <dbReference type="ARBA" id="ARBA00023239"/>
    </source>
</evidence>
<evidence type="ECO:0000256" key="1">
    <source>
        <dbReference type="ARBA" id="ARBA00004496"/>
    </source>
</evidence>
<dbReference type="UniPathway" id="UPA00031">
    <property type="reaction ID" value="UER00010"/>
</dbReference>
<dbReference type="PANTHER" id="PTHR42701">
    <property type="entry name" value="IMIDAZOLE GLYCEROL PHOSPHATE SYNTHASE SUBUNIT HISH"/>
    <property type="match status" value="1"/>
</dbReference>
<dbReference type="GO" id="GO:0000105">
    <property type="term" value="P:L-histidine biosynthetic process"/>
    <property type="evidence" value="ECO:0007669"/>
    <property type="project" value="UniProtKB-UniRule"/>
</dbReference>
<keyword evidence="8 12" id="KW-0368">Histidine biosynthesis</keyword>
<evidence type="ECO:0000259" key="14">
    <source>
        <dbReference type="Pfam" id="PF00117"/>
    </source>
</evidence>
<reference evidence="15" key="1">
    <citation type="journal article" date="2020" name="mSystems">
        <title>Genome- and Community-Level Interaction Insights into Carbon Utilization and Element Cycling Functions of Hydrothermarchaeota in Hydrothermal Sediment.</title>
        <authorList>
            <person name="Zhou Z."/>
            <person name="Liu Y."/>
            <person name="Xu W."/>
            <person name="Pan J."/>
            <person name="Luo Z.H."/>
            <person name="Li M."/>
        </authorList>
    </citation>
    <scope>NUCLEOTIDE SEQUENCE [LARGE SCALE GENOMIC DNA]</scope>
    <source>
        <strain evidence="15">HyVt-501</strain>
    </source>
</reference>
<keyword evidence="6 12" id="KW-0378">Hydrolase</keyword>
<dbReference type="InterPro" id="IPR029062">
    <property type="entry name" value="Class_I_gatase-like"/>
</dbReference>
<evidence type="ECO:0000256" key="12">
    <source>
        <dbReference type="HAMAP-Rule" id="MF_00278"/>
    </source>
</evidence>
<name>A0A7C5Q516_AQUAO</name>
<feature type="domain" description="Glutamine amidotransferase" evidence="14">
    <location>
        <begin position="4"/>
        <end position="198"/>
    </location>
</feature>
<dbReference type="HAMAP" id="MF_00278">
    <property type="entry name" value="HisH"/>
    <property type="match status" value="1"/>
</dbReference>